<dbReference type="GO" id="GO:0016874">
    <property type="term" value="F:ligase activity"/>
    <property type="evidence" value="ECO:0007669"/>
    <property type="project" value="UniProtKB-KW"/>
</dbReference>
<evidence type="ECO:0000256" key="1">
    <source>
        <dbReference type="ARBA" id="ARBA00006432"/>
    </source>
</evidence>
<feature type="domain" description="AMP-dependent synthetase/ligase" evidence="5">
    <location>
        <begin position="12"/>
        <end position="406"/>
    </location>
</feature>
<dbReference type="AlphaFoldDB" id="A0A848KEP6"/>
<dbReference type="Gene3D" id="3.30.300.30">
    <property type="match status" value="1"/>
</dbReference>
<dbReference type="Proteomes" id="UP000535543">
    <property type="component" value="Unassembled WGS sequence"/>
</dbReference>
<dbReference type="GO" id="GO:0070566">
    <property type="term" value="F:adenylyltransferase activity"/>
    <property type="evidence" value="ECO:0007669"/>
    <property type="project" value="TreeGrafter"/>
</dbReference>
<evidence type="ECO:0000256" key="3">
    <source>
        <dbReference type="ARBA" id="ARBA00022832"/>
    </source>
</evidence>
<keyword evidence="2 6" id="KW-0436">Ligase</keyword>
<dbReference type="GO" id="GO:0071766">
    <property type="term" value="P:Actinobacterium-type cell wall biogenesis"/>
    <property type="evidence" value="ECO:0007669"/>
    <property type="project" value="UniProtKB-ARBA"/>
</dbReference>
<protein>
    <submittedName>
        <fullName evidence="6">Fatty acyl-AMP ligase</fullName>
    </submittedName>
</protein>
<gene>
    <name evidence="6" type="ORF">FGL95_17210</name>
</gene>
<dbReference type="PANTHER" id="PTHR22754:SF32">
    <property type="entry name" value="DISCO-INTERACTING PROTEIN 2"/>
    <property type="match status" value="1"/>
</dbReference>
<dbReference type="PROSITE" id="PS00455">
    <property type="entry name" value="AMP_BINDING"/>
    <property type="match status" value="1"/>
</dbReference>
<dbReference type="FunFam" id="3.40.50.12780:FF:000013">
    <property type="entry name" value="Long-chain-fatty-acid--AMP ligase FadD32"/>
    <property type="match status" value="1"/>
</dbReference>
<dbReference type="EMBL" id="VCQU01000005">
    <property type="protein sequence ID" value="NMN96779.1"/>
    <property type="molecule type" value="Genomic_DNA"/>
</dbReference>
<dbReference type="InterPro" id="IPR000873">
    <property type="entry name" value="AMP-dep_synth/lig_dom"/>
</dbReference>
<evidence type="ECO:0000259" key="5">
    <source>
        <dbReference type="Pfam" id="PF00501"/>
    </source>
</evidence>
<accession>A0A848KEP6</accession>
<dbReference type="GO" id="GO:0005886">
    <property type="term" value="C:plasma membrane"/>
    <property type="evidence" value="ECO:0007669"/>
    <property type="project" value="TreeGrafter"/>
</dbReference>
<evidence type="ECO:0000313" key="7">
    <source>
        <dbReference type="Proteomes" id="UP000535543"/>
    </source>
</evidence>
<organism evidence="6 7">
    <name type="scientific">Antrihabitans stalactiti</name>
    <dbReference type="NCBI Taxonomy" id="2584121"/>
    <lineage>
        <taxon>Bacteria</taxon>
        <taxon>Bacillati</taxon>
        <taxon>Actinomycetota</taxon>
        <taxon>Actinomycetes</taxon>
        <taxon>Mycobacteriales</taxon>
        <taxon>Nocardiaceae</taxon>
        <taxon>Antrihabitans</taxon>
    </lineage>
</organism>
<evidence type="ECO:0000256" key="2">
    <source>
        <dbReference type="ARBA" id="ARBA00022598"/>
    </source>
</evidence>
<keyword evidence="3" id="KW-0276">Fatty acid metabolism</keyword>
<dbReference type="CDD" id="cd05931">
    <property type="entry name" value="FAAL"/>
    <property type="match status" value="1"/>
</dbReference>
<sequence length="582" mass="62206">MQQTFASHVRSQVERFGDDRRYTYLREVGRELTEDVVTYRGLDRDARAIAAWLLTQPETKRPVVLLYDTGLDFLRAFIGCIYAGVIAIPAPVPLYANGMRRVAGIFADADVAIVLTTAATRELLAAGLSDAGLADKVKLVATDDATLADPDAWEMPAIGPDTVAFLQYTSGSTGDPKGVVVTHGNLLHNTAAMASSFGADHNSVGIGWVPHFHDMGLIGVLLASIATGCDCVYMSPMTFLKRPIRLLEAIDKYRGTIMASPNFAYELIARRVKPAQLAGLDLSCMKTALNGAEPVRQRTIDTIADCLGPAGLRPYTIVPTYGLAEVTLLATVGRAGTPPPRLDVDAAALERNEIVPSSAPGALSLVSSGAPAEGIEVRIVHPQTLLDESGVGEIWLRGASVAGGYWKRPEQTRADFEAFVGTDGPYLRTGDLGFLSGGELFVTGRLKDLIIVNGRNLYPQDIEAAICESHPALAESIGIAVSIDAEDKERLLVILGVKHAAMAGIAHAELAAEIKAFASRTFDVPAPNVVFVEQRGIHRTTSGKVQRRSMKAAFLARALDGVLYEAIDPVVENLRAVNQVGS</sequence>
<dbReference type="InterPro" id="IPR040097">
    <property type="entry name" value="FAAL/FAAC"/>
</dbReference>
<dbReference type="RefSeq" id="WP_169589017.1">
    <property type="nucleotide sequence ID" value="NZ_VCQU01000005.1"/>
</dbReference>
<comment type="similarity">
    <text evidence="1">Belongs to the ATP-dependent AMP-binding enzyme family.</text>
</comment>
<dbReference type="Pfam" id="PF00501">
    <property type="entry name" value="AMP-binding"/>
    <property type="match status" value="1"/>
</dbReference>
<evidence type="ECO:0000256" key="4">
    <source>
        <dbReference type="ARBA" id="ARBA00023098"/>
    </source>
</evidence>
<dbReference type="SUPFAM" id="SSF56801">
    <property type="entry name" value="Acetyl-CoA synthetase-like"/>
    <property type="match status" value="1"/>
</dbReference>
<dbReference type="Gene3D" id="3.40.50.12780">
    <property type="entry name" value="N-terminal domain of ligase-like"/>
    <property type="match status" value="1"/>
</dbReference>
<dbReference type="InterPro" id="IPR020845">
    <property type="entry name" value="AMP-binding_CS"/>
</dbReference>
<reference evidence="6 7" key="1">
    <citation type="submission" date="2019-05" db="EMBL/GenBank/DDBJ databases">
        <authorList>
            <person name="Lee S.D."/>
        </authorList>
    </citation>
    <scope>NUCLEOTIDE SEQUENCE [LARGE SCALE GENOMIC DNA]</scope>
    <source>
        <strain evidence="6 7">YC2-7</strain>
    </source>
</reference>
<name>A0A848KEP6_9NOCA</name>
<dbReference type="PANTHER" id="PTHR22754">
    <property type="entry name" value="DISCO-INTERACTING PROTEIN 2 DIP2 -RELATED"/>
    <property type="match status" value="1"/>
</dbReference>
<dbReference type="GO" id="GO:0006633">
    <property type="term" value="P:fatty acid biosynthetic process"/>
    <property type="evidence" value="ECO:0007669"/>
    <property type="project" value="TreeGrafter"/>
</dbReference>
<dbReference type="InterPro" id="IPR042099">
    <property type="entry name" value="ANL_N_sf"/>
</dbReference>
<evidence type="ECO:0000313" key="6">
    <source>
        <dbReference type="EMBL" id="NMN96779.1"/>
    </source>
</evidence>
<keyword evidence="4" id="KW-0443">Lipid metabolism</keyword>
<dbReference type="InterPro" id="IPR045851">
    <property type="entry name" value="AMP-bd_C_sf"/>
</dbReference>
<comment type="caution">
    <text evidence="6">The sequence shown here is derived from an EMBL/GenBank/DDBJ whole genome shotgun (WGS) entry which is preliminary data.</text>
</comment>
<reference evidence="6 7" key="2">
    <citation type="submission" date="2020-06" db="EMBL/GenBank/DDBJ databases">
        <title>Antribacter stalactiti gen. nov., sp. nov., a new member of the family Nacardiaceae isolated from a cave.</title>
        <authorList>
            <person name="Kim I.S."/>
        </authorList>
    </citation>
    <scope>NUCLEOTIDE SEQUENCE [LARGE SCALE GENOMIC DNA]</scope>
    <source>
        <strain evidence="6 7">YC2-7</strain>
    </source>
</reference>
<proteinExistence type="inferred from homology"/>
<keyword evidence="7" id="KW-1185">Reference proteome</keyword>